<evidence type="ECO:0000313" key="4">
    <source>
        <dbReference type="Proteomes" id="UP000037822"/>
    </source>
</evidence>
<keyword evidence="1 3" id="KW-0808">Transferase</keyword>
<comment type="caution">
    <text evidence="3">The sequence shown here is derived from an EMBL/GenBank/DDBJ whole genome shotgun (WGS) entry which is preliminary data.</text>
</comment>
<dbReference type="AlphaFoldDB" id="A0A0N1F2S2"/>
<evidence type="ECO:0000256" key="1">
    <source>
        <dbReference type="ARBA" id="ARBA00022679"/>
    </source>
</evidence>
<dbReference type="Pfam" id="PF08241">
    <property type="entry name" value="Methyltransf_11"/>
    <property type="match status" value="1"/>
</dbReference>
<evidence type="ECO:0000313" key="3">
    <source>
        <dbReference type="EMBL" id="KPH79603.1"/>
    </source>
</evidence>
<sequence>MAYRDFVGLIHKSTPRDYVARVTQRDKAEVADLALKWDYDYWDGSRETGYGGYKYDGRWRKVADAMVQTYGLKPGMRVLDVGSGKGFILHDFTEACPGIEVAGIDISAYGVEHTMESVKPFCQVANATKLPFPDDHFDLVISINTLHNLYNYELWAAFEEIERVSRGGKYICVEGYRNEREKVNLMYWQMTCRAFHTPQEWDFVFKQTGYTGDHEFIFFE</sequence>
<dbReference type="RefSeq" id="WP_054210269.1">
    <property type="nucleotide sequence ID" value="NZ_LGSZ01000048.1"/>
</dbReference>
<accession>A0A0N1F2S2</accession>
<dbReference type="SUPFAM" id="SSF53335">
    <property type="entry name" value="S-adenosyl-L-methionine-dependent methyltransferases"/>
    <property type="match status" value="1"/>
</dbReference>
<dbReference type="PANTHER" id="PTHR44068:SF11">
    <property type="entry name" value="GERANYL DIPHOSPHATE 2-C-METHYLTRANSFERASE"/>
    <property type="match status" value="1"/>
</dbReference>
<dbReference type="GO" id="GO:0032259">
    <property type="term" value="P:methylation"/>
    <property type="evidence" value="ECO:0007669"/>
    <property type="project" value="UniProtKB-KW"/>
</dbReference>
<feature type="domain" description="Methyltransferase type 11" evidence="2">
    <location>
        <begin position="79"/>
        <end position="171"/>
    </location>
</feature>
<gene>
    <name evidence="3" type="ORF">AE618_17150</name>
</gene>
<evidence type="ECO:0000259" key="2">
    <source>
        <dbReference type="Pfam" id="PF08241"/>
    </source>
</evidence>
<dbReference type="InterPro" id="IPR013216">
    <property type="entry name" value="Methyltransf_11"/>
</dbReference>
<dbReference type="PANTHER" id="PTHR44068">
    <property type="entry name" value="ZGC:194242"/>
    <property type="match status" value="1"/>
</dbReference>
<dbReference type="OrthoDB" id="9808140at2"/>
<proteinExistence type="predicted"/>
<dbReference type="PATRIC" id="fig|1526658.3.peg.179"/>
<name>A0A0N1F2S2_9HYPH</name>
<dbReference type="GO" id="GO:0008757">
    <property type="term" value="F:S-adenosylmethionine-dependent methyltransferase activity"/>
    <property type="evidence" value="ECO:0007669"/>
    <property type="project" value="InterPro"/>
</dbReference>
<organism evidence="3 4">
    <name type="scientific">Bosea vaviloviae</name>
    <dbReference type="NCBI Taxonomy" id="1526658"/>
    <lineage>
        <taxon>Bacteria</taxon>
        <taxon>Pseudomonadati</taxon>
        <taxon>Pseudomonadota</taxon>
        <taxon>Alphaproteobacteria</taxon>
        <taxon>Hyphomicrobiales</taxon>
        <taxon>Boseaceae</taxon>
        <taxon>Bosea</taxon>
    </lineage>
</organism>
<dbReference type="Gene3D" id="3.40.50.150">
    <property type="entry name" value="Vaccinia Virus protein VP39"/>
    <property type="match status" value="1"/>
</dbReference>
<dbReference type="InterPro" id="IPR029063">
    <property type="entry name" value="SAM-dependent_MTases_sf"/>
</dbReference>
<dbReference type="CDD" id="cd02440">
    <property type="entry name" value="AdoMet_MTases"/>
    <property type="match status" value="1"/>
</dbReference>
<reference evidence="3 4" key="1">
    <citation type="submission" date="2015-07" db="EMBL/GenBank/DDBJ databases">
        <title>Whole genome sequencing of Bosea vaviloviae isolated from cave pool.</title>
        <authorList>
            <person name="Tan N.E.H."/>
            <person name="Lee Y.P."/>
            <person name="Gan H.M."/>
            <person name="Barton H."/>
            <person name="Savka M.A."/>
        </authorList>
    </citation>
    <scope>NUCLEOTIDE SEQUENCE [LARGE SCALE GENOMIC DNA]</scope>
    <source>
        <strain evidence="3 4">SD260</strain>
    </source>
</reference>
<keyword evidence="3" id="KW-0489">Methyltransferase</keyword>
<keyword evidence="4" id="KW-1185">Reference proteome</keyword>
<dbReference type="Proteomes" id="UP000037822">
    <property type="component" value="Unassembled WGS sequence"/>
</dbReference>
<dbReference type="EMBL" id="LGSZ01000048">
    <property type="protein sequence ID" value="KPH79603.1"/>
    <property type="molecule type" value="Genomic_DNA"/>
</dbReference>
<protein>
    <submittedName>
        <fullName evidence="3">SAM-dependent methyltransferase</fullName>
    </submittedName>
</protein>
<dbReference type="InterPro" id="IPR050447">
    <property type="entry name" value="Erg6_SMT_methyltransf"/>
</dbReference>